<dbReference type="GeneID" id="19127222"/>
<evidence type="ECO:0000256" key="1">
    <source>
        <dbReference type="SAM" id="MobiDB-lite"/>
    </source>
</evidence>
<evidence type="ECO:0000313" key="3">
    <source>
        <dbReference type="Proteomes" id="UP000054032"/>
    </source>
</evidence>
<dbReference type="EMBL" id="KI963944">
    <property type="protein sequence ID" value="EUC48143.1"/>
    <property type="molecule type" value="Genomic_DNA"/>
</dbReference>
<keyword evidence="3" id="KW-1185">Reference proteome</keyword>
<feature type="compositionally biased region" description="Low complexity" evidence="1">
    <location>
        <begin position="25"/>
        <end position="40"/>
    </location>
</feature>
<evidence type="ECO:0000313" key="2">
    <source>
        <dbReference type="EMBL" id="EUC48143.1"/>
    </source>
</evidence>
<dbReference type="KEGG" id="bor:COCMIDRAFT_88222"/>
<dbReference type="OrthoDB" id="10524211at2759"/>
<dbReference type="RefSeq" id="XP_007685347.1">
    <property type="nucleotide sequence ID" value="XM_007687157.1"/>
</dbReference>
<reference evidence="2 3" key="1">
    <citation type="journal article" date="2013" name="PLoS Genet.">
        <title>Comparative genome structure, secondary metabolite, and effector coding capacity across Cochliobolus pathogens.</title>
        <authorList>
            <person name="Condon B.J."/>
            <person name="Leng Y."/>
            <person name="Wu D."/>
            <person name="Bushley K.E."/>
            <person name="Ohm R.A."/>
            <person name="Otillar R."/>
            <person name="Martin J."/>
            <person name="Schackwitz W."/>
            <person name="Grimwood J."/>
            <person name="MohdZainudin N."/>
            <person name="Xue C."/>
            <person name="Wang R."/>
            <person name="Manning V.A."/>
            <person name="Dhillon B."/>
            <person name="Tu Z.J."/>
            <person name="Steffenson B.J."/>
            <person name="Salamov A."/>
            <person name="Sun H."/>
            <person name="Lowry S."/>
            <person name="LaButti K."/>
            <person name="Han J."/>
            <person name="Copeland A."/>
            <person name="Lindquist E."/>
            <person name="Barry K."/>
            <person name="Schmutz J."/>
            <person name="Baker S.E."/>
            <person name="Ciuffetti L.M."/>
            <person name="Grigoriev I.V."/>
            <person name="Zhong S."/>
            <person name="Turgeon B.G."/>
        </authorList>
    </citation>
    <scope>NUCLEOTIDE SEQUENCE [LARGE SCALE GENOMIC DNA]</scope>
    <source>
        <strain evidence="2 3">ATCC 44560</strain>
    </source>
</reference>
<feature type="region of interest" description="Disordered" evidence="1">
    <location>
        <begin position="1"/>
        <end position="41"/>
    </location>
</feature>
<name>W6ZDZ1_COCMI</name>
<proteinExistence type="predicted"/>
<dbReference type="Proteomes" id="UP000054032">
    <property type="component" value="Unassembled WGS sequence"/>
</dbReference>
<sequence length="114" mass="12714">MSHSHSPSSSSHPTPSSTPPPQPRCPSCTSLLTSPSPSSTYELRTCDTCFVRLRCTESLWGSTRSGEITFFPRVLDDEDFCTEERESEEEGDGGVKEVEEEKKRGLFAWVVGRR</sequence>
<feature type="compositionally biased region" description="Low complexity" evidence="1">
    <location>
        <begin position="1"/>
        <end position="15"/>
    </location>
</feature>
<gene>
    <name evidence="2" type="ORF">COCMIDRAFT_88222</name>
</gene>
<organism evidence="2 3">
    <name type="scientific">Bipolaris oryzae ATCC 44560</name>
    <dbReference type="NCBI Taxonomy" id="930090"/>
    <lineage>
        <taxon>Eukaryota</taxon>
        <taxon>Fungi</taxon>
        <taxon>Dikarya</taxon>
        <taxon>Ascomycota</taxon>
        <taxon>Pezizomycotina</taxon>
        <taxon>Dothideomycetes</taxon>
        <taxon>Pleosporomycetidae</taxon>
        <taxon>Pleosporales</taxon>
        <taxon>Pleosporineae</taxon>
        <taxon>Pleosporaceae</taxon>
        <taxon>Bipolaris</taxon>
    </lineage>
</organism>
<protein>
    <submittedName>
        <fullName evidence="2">Uncharacterized protein</fullName>
    </submittedName>
</protein>
<dbReference type="AlphaFoldDB" id="W6ZDZ1"/>
<dbReference type="HOGENOM" id="CLU_2145419_0_0_1"/>
<accession>W6ZDZ1</accession>